<feature type="region of interest" description="Disordered" evidence="1">
    <location>
        <begin position="44"/>
        <end position="87"/>
    </location>
</feature>
<keyword evidence="3" id="KW-1185">Reference proteome</keyword>
<accession>A0A5E4R0B1</accession>
<evidence type="ECO:0000313" key="3">
    <source>
        <dbReference type="Proteomes" id="UP000324832"/>
    </source>
</evidence>
<reference evidence="2 3" key="1">
    <citation type="submission" date="2017-07" db="EMBL/GenBank/DDBJ databases">
        <authorList>
            <person name="Talla V."/>
            <person name="Backstrom N."/>
        </authorList>
    </citation>
    <scope>NUCLEOTIDE SEQUENCE [LARGE SCALE GENOMIC DNA]</scope>
</reference>
<evidence type="ECO:0000256" key="1">
    <source>
        <dbReference type="SAM" id="MobiDB-lite"/>
    </source>
</evidence>
<dbReference type="Proteomes" id="UP000324832">
    <property type="component" value="Unassembled WGS sequence"/>
</dbReference>
<name>A0A5E4R0B1_9NEOP</name>
<dbReference type="EMBL" id="FZQP02006443">
    <property type="protein sequence ID" value="VVD02913.1"/>
    <property type="molecule type" value="Genomic_DNA"/>
</dbReference>
<proteinExistence type="predicted"/>
<evidence type="ECO:0000313" key="2">
    <source>
        <dbReference type="EMBL" id="VVD02913.1"/>
    </source>
</evidence>
<gene>
    <name evidence="2" type="ORF">LSINAPIS_LOCUS13014</name>
</gene>
<organism evidence="2 3">
    <name type="scientific">Leptidea sinapis</name>
    <dbReference type="NCBI Taxonomy" id="189913"/>
    <lineage>
        <taxon>Eukaryota</taxon>
        <taxon>Metazoa</taxon>
        <taxon>Ecdysozoa</taxon>
        <taxon>Arthropoda</taxon>
        <taxon>Hexapoda</taxon>
        <taxon>Insecta</taxon>
        <taxon>Pterygota</taxon>
        <taxon>Neoptera</taxon>
        <taxon>Endopterygota</taxon>
        <taxon>Lepidoptera</taxon>
        <taxon>Glossata</taxon>
        <taxon>Ditrysia</taxon>
        <taxon>Papilionoidea</taxon>
        <taxon>Pieridae</taxon>
        <taxon>Dismorphiinae</taxon>
        <taxon>Leptidea</taxon>
    </lineage>
</organism>
<sequence>MRGGPCARPAERDCSLALTRPRRCSRADAGRARDLSRVCSDVTRPKCSSQCSRSQPRECSSRPPSPTRPARRSGFVIQVNSNRGTSL</sequence>
<feature type="compositionally biased region" description="Low complexity" evidence="1">
    <location>
        <begin position="45"/>
        <end position="54"/>
    </location>
</feature>
<feature type="compositionally biased region" description="Polar residues" evidence="1">
    <location>
        <begin position="78"/>
        <end position="87"/>
    </location>
</feature>
<dbReference type="AlphaFoldDB" id="A0A5E4R0B1"/>
<protein>
    <submittedName>
        <fullName evidence="2">Uncharacterized protein</fullName>
    </submittedName>
</protein>